<feature type="transmembrane region" description="Helical" evidence="1">
    <location>
        <begin position="98"/>
        <end position="119"/>
    </location>
</feature>
<keyword evidence="1" id="KW-0472">Membrane</keyword>
<protein>
    <recommendedName>
        <fullName evidence="4">Transmembrane protein</fullName>
    </recommendedName>
</protein>
<evidence type="ECO:0008006" key="4">
    <source>
        <dbReference type="Google" id="ProtNLM"/>
    </source>
</evidence>
<feature type="transmembrane region" description="Helical" evidence="1">
    <location>
        <begin position="72"/>
        <end position="91"/>
    </location>
</feature>
<keyword evidence="3" id="KW-1185">Reference proteome</keyword>
<dbReference type="KEGG" id="psd:DSC_00470"/>
<dbReference type="STRING" id="1045855.DSC_00470"/>
<dbReference type="Proteomes" id="UP000005870">
    <property type="component" value="Chromosome"/>
</dbReference>
<feature type="transmembrane region" description="Helical" evidence="1">
    <location>
        <begin position="150"/>
        <end position="173"/>
    </location>
</feature>
<sequence length="192" mass="19818">MPPGDGARGFVTGLAWISIAMGALGVGSGLLELLAAQASTAEGVQQLLGALGGGALALPPMLRWTLEHSVEISLAGIVLSAPMLWLGWGLLRRREWGRVGFIVFLAIGTLLTFGLIWLVPEVLDQTLSMQLDLQAPGQPLPPELAGVEDAAMVMSLAVALVLAALHGAIIWTLCTPAVRGQFAAAGAAPRGD</sequence>
<dbReference type="AlphaFoldDB" id="G7US78"/>
<dbReference type="EMBL" id="CP003093">
    <property type="protein sequence ID" value="AER54747.1"/>
    <property type="molecule type" value="Genomic_DNA"/>
</dbReference>
<evidence type="ECO:0000313" key="3">
    <source>
        <dbReference type="Proteomes" id="UP000005870"/>
    </source>
</evidence>
<feature type="transmembrane region" description="Helical" evidence="1">
    <location>
        <begin position="14"/>
        <end position="35"/>
    </location>
</feature>
<accession>G7US78</accession>
<keyword evidence="1" id="KW-1133">Transmembrane helix</keyword>
<evidence type="ECO:0000313" key="2">
    <source>
        <dbReference type="EMBL" id="AER54747.1"/>
    </source>
</evidence>
<reference evidence="2 3" key="1">
    <citation type="journal article" date="2012" name="J. Bacteriol.">
        <title>Complete Genome Sequence of the BTEX-Degrading Bacterium Pseudoxanthomonas spadix BD-a59.</title>
        <authorList>
            <person name="Lee S.H."/>
            <person name="Jin H.M."/>
            <person name="Lee H.J."/>
            <person name="Kim J.M."/>
            <person name="Jeon C.O."/>
        </authorList>
    </citation>
    <scope>NUCLEOTIDE SEQUENCE [LARGE SCALE GENOMIC DNA]</scope>
    <source>
        <strain evidence="2 3">BD-a59</strain>
    </source>
</reference>
<keyword evidence="1" id="KW-0812">Transmembrane</keyword>
<organism evidence="2 3">
    <name type="scientific">Pseudoxanthomonas spadix (strain BD-a59)</name>
    <dbReference type="NCBI Taxonomy" id="1045855"/>
    <lineage>
        <taxon>Bacteria</taxon>
        <taxon>Pseudomonadati</taxon>
        <taxon>Pseudomonadota</taxon>
        <taxon>Gammaproteobacteria</taxon>
        <taxon>Lysobacterales</taxon>
        <taxon>Lysobacteraceae</taxon>
        <taxon>Pseudoxanthomonas</taxon>
    </lineage>
</organism>
<dbReference type="HOGENOM" id="CLU_1433967_0_0_6"/>
<name>G7US78_PSEUP</name>
<evidence type="ECO:0000256" key="1">
    <source>
        <dbReference type="SAM" id="Phobius"/>
    </source>
</evidence>
<gene>
    <name evidence="2" type="ordered locus">DSC_00470</name>
</gene>
<proteinExistence type="predicted"/>